<evidence type="ECO:0000313" key="14">
    <source>
        <dbReference type="Proteomes" id="UP001148018"/>
    </source>
</evidence>
<evidence type="ECO:0000259" key="12">
    <source>
        <dbReference type="PROSITE" id="PS50050"/>
    </source>
</evidence>
<feature type="domain" description="TNFR-Cys" evidence="12">
    <location>
        <begin position="115"/>
        <end position="155"/>
    </location>
</feature>
<dbReference type="PROSITE" id="PS00652">
    <property type="entry name" value="TNFR_NGFR_1"/>
    <property type="match status" value="2"/>
</dbReference>
<evidence type="ECO:0000256" key="2">
    <source>
        <dbReference type="ARBA" id="ARBA00022692"/>
    </source>
</evidence>
<evidence type="ECO:0000256" key="11">
    <source>
        <dbReference type="SAM" id="Phobius"/>
    </source>
</evidence>
<comment type="subcellular location">
    <subcellularLocation>
        <location evidence="1">Membrane</location>
        <topology evidence="1">Single-pass membrane protein</topology>
    </subcellularLocation>
</comment>
<comment type="caution">
    <text evidence="9">Lacks conserved residue(s) required for the propagation of feature annotation.</text>
</comment>
<keyword evidence="8" id="KW-0325">Glycoprotein</keyword>
<dbReference type="OrthoDB" id="10017617at2759"/>
<sequence length="444" mass="48905">MKQKTQEMDIPQCLRDDEMMYSPQERPAGSILGHGPQCCMIISPSRPPPPPPPSPPRRRPSSHPPPRAAEEVRDCREQEFRDPSGACRACQQCHAGQELSKECGLGYGEDARCVSCRSARFKEGQGLHKCRPCLDCGLANRYQKANCSATRNALCGECLPGFYRKTKLSGFQDLECVPCGEPPHGTAYQPHCSGRVNQVSLPSVATSPRDLALAAVICSALATVLLALLVLCVIYCKRQLLEKKPGVSMRLQDEPHGGEELLYLDRHWLHDFPDPPCCRCHLSPEHTCGPVHLIPSPCWDQSCGLDPDGRGRHGAFRSQRNRGTPDQDQDQGSTQIPTGSPPPPHSAEDTWLWKHSGSLVLTTPQHSPEVFIGVTGERRKEKLPRPQTQSHLLELWLRAPGSGWEGDVVTAVVWAPSYLVGSQSVETHVTEEEEAAVSRPSQQI</sequence>
<dbReference type="PROSITE" id="PS50050">
    <property type="entry name" value="TNFR_NGFR_2"/>
    <property type="match status" value="1"/>
</dbReference>
<evidence type="ECO:0000256" key="6">
    <source>
        <dbReference type="ARBA" id="ARBA00023157"/>
    </source>
</evidence>
<keyword evidence="7" id="KW-0675">Receptor</keyword>
<dbReference type="GO" id="GO:0046330">
    <property type="term" value="P:positive regulation of JNK cascade"/>
    <property type="evidence" value="ECO:0007669"/>
    <property type="project" value="InterPro"/>
</dbReference>
<dbReference type="EMBL" id="JANIIK010000114">
    <property type="protein sequence ID" value="KAJ3590906.1"/>
    <property type="molecule type" value="Genomic_DNA"/>
</dbReference>
<organism evidence="13 14">
    <name type="scientific">Muraenolepis orangiensis</name>
    <name type="common">Patagonian moray cod</name>
    <dbReference type="NCBI Taxonomy" id="630683"/>
    <lineage>
        <taxon>Eukaryota</taxon>
        <taxon>Metazoa</taxon>
        <taxon>Chordata</taxon>
        <taxon>Craniata</taxon>
        <taxon>Vertebrata</taxon>
        <taxon>Euteleostomi</taxon>
        <taxon>Actinopterygii</taxon>
        <taxon>Neopterygii</taxon>
        <taxon>Teleostei</taxon>
        <taxon>Neoteleostei</taxon>
        <taxon>Acanthomorphata</taxon>
        <taxon>Zeiogadaria</taxon>
        <taxon>Gadariae</taxon>
        <taxon>Gadiformes</taxon>
        <taxon>Muraenolepidoidei</taxon>
        <taxon>Muraenolepididae</taxon>
        <taxon>Muraenolepis</taxon>
    </lineage>
</organism>
<evidence type="ECO:0000256" key="3">
    <source>
        <dbReference type="ARBA" id="ARBA00022737"/>
    </source>
</evidence>
<dbReference type="GO" id="GO:0038023">
    <property type="term" value="F:signaling receptor activity"/>
    <property type="evidence" value="ECO:0007669"/>
    <property type="project" value="InterPro"/>
</dbReference>
<dbReference type="SMART" id="SM00208">
    <property type="entry name" value="TNFR"/>
    <property type="match status" value="2"/>
</dbReference>
<keyword evidence="2 11" id="KW-0812">Transmembrane</keyword>
<dbReference type="PANTHER" id="PTHR12120:SF1">
    <property type="entry name" value="TUMOR NECROSIS FACTOR RECEPTOR SUPERFAMILY MEMBER 19"/>
    <property type="match status" value="1"/>
</dbReference>
<feature type="region of interest" description="Disordered" evidence="10">
    <location>
        <begin position="1"/>
        <end position="72"/>
    </location>
</feature>
<keyword evidence="6" id="KW-1015">Disulfide bond</keyword>
<keyword evidence="3" id="KW-0677">Repeat</keyword>
<evidence type="ECO:0000256" key="5">
    <source>
        <dbReference type="ARBA" id="ARBA00023136"/>
    </source>
</evidence>
<dbReference type="GO" id="GO:0043123">
    <property type="term" value="P:positive regulation of canonical NF-kappaB signal transduction"/>
    <property type="evidence" value="ECO:0007669"/>
    <property type="project" value="InterPro"/>
</dbReference>
<feature type="compositionally biased region" description="Pro residues" evidence="10">
    <location>
        <begin position="45"/>
        <end position="55"/>
    </location>
</feature>
<dbReference type="AlphaFoldDB" id="A0A9Q0IBM2"/>
<name>A0A9Q0IBM2_9TELE</name>
<feature type="transmembrane region" description="Helical" evidence="11">
    <location>
        <begin position="211"/>
        <end position="236"/>
    </location>
</feature>
<proteinExistence type="predicted"/>
<evidence type="ECO:0000256" key="4">
    <source>
        <dbReference type="ARBA" id="ARBA00022989"/>
    </source>
</evidence>
<evidence type="ECO:0000313" key="13">
    <source>
        <dbReference type="EMBL" id="KAJ3590906.1"/>
    </source>
</evidence>
<evidence type="ECO:0000256" key="1">
    <source>
        <dbReference type="ARBA" id="ARBA00004167"/>
    </source>
</evidence>
<evidence type="ECO:0000256" key="7">
    <source>
        <dbReference type="ARBA" id="ARBA00023170"/>
    </source>
</evidence>
<feature type="region of interest" description="Disordered" evidence="10">
    <location>
        <begin position="310"/>
        <end position="350"/>
    </location>
</feature>
<dbReference type="PRINTS" id="PR01969">
    <property type="entry name" value="TNFACTORR19"/>
</dbReference>
<evidence type="ECO:0000256" key="9">
    <source>
        <dbReference type="PROSITE-ProRule" id="PRU00206"/>
    </source>
</evidence>
<gene>
    <name evidence="13" type="ORF">NHX12_008854</name>
</gene>
<dbReference type="PANTHER" id="PTHR12120">
    <property type="entry name" value="TNFR-CYS DOMAIN-CONTAINING PROTEIN"/>
    <property type="match status" value="1"/>
</dbReference>
<dbReference type="GO" id="GO:0005886">
    <property type="term" value="C:plasma membrane"/>
    <property type="evidence" value="ECO:0007669"/>
    <property type="project" value="TreeGrafter"/>
</dbReference>
<keyword evidence="14" id="KW-1185">Reference proteome</keyword>
<comment type="caution">
    <text evidence="13">The sequence shown here is derived from an EMBL/GenBank/DDBJ whole genome shotgun (WGS) entry which is preliminary data.</text>
</comment>
<feature type="repeat" description="TNFR-Cys" evidence="9">
    <location>
        <begin position="115"/>
        <end position="155"/>
    </location>
</feature>
<dbReference type="Gene3D" id="2.10.50.10">
    <property type="entry name" value="Tumor Necrosis Factor Receptor, subunit A, domain 2"/>
    <property type="match status" value="1"/>
</dbReference>
<evidence type="ECO:0000256" key="10">
    <source>
        <dbReference type="SAM" id="MobiDB-lite"/>
    </source>
</evidence>
<dbReference type="InterPro" id="IPR047526">
    <property type="entry name" value="TNR19/27/EDAR"/>
</dbReference>
<reference evidence="13" key="1">
    <citation type="submission" date="2022-07" db="EMBL/GenBank/DDBJ databases">
        <title>Chromosome-level genome of Muraenolepis orangiensis.</title>
        <authorList>
            <person name="Kim J."/>
        </authorList>
    </citation>
    <scope>NUCLEOTIDE SEQUENCE</scope>
    <source>
        <strain evidence="13">KU_S4_2022</strain>
        <tissue evidence="13">Muscle</tissue>
    </source>
</reference>
<dbReference type="Proteomes" id="UP001148018">
    <property type="component" value="Unassembled WGS sequence"/>
</dbReference>
<evidence type="ECO:0000256" key="8">
    <source>
        <dbReference type="ARBA" id="ARBA00023180"/>
    </source>
</evidence>
<feature type="compositionally biased region" description="Polar residues" evidence="10">
    <location>
        <begin position="321"/>
        <end position="338"/>
    </location>
</feature>
<accession>A0A9Q0IBM2</accession>
<keyword evidence="4 11" id="KW-1133">Transmembrane helix</keyword>
<dbReference type="InterPro" id="IPR022342">
    <property type="entry name" value="TNFR_19"/>
</dbReference>
<keyword evidence="5 11" id="KW-0472">Membrane</keyword>
<dbReference type="InterPro" id="IPR001368">
    <property type="entry name" value="TNFR/NGFR_Cys_rich_reg"/>
</dbReference>
<protein>
    <recommendedName>
        <fullName evidence="12">TNFR-Cys domain-containing protein</fullName>
    </recommendedName>
</protein>